<protein>
    <submittedName>
        <fullName evidence="1">Unannotated protein</fullName>
    </submittedName>
</protein>
<reference evidence="1" key="1">
    <citation type="submission" date="2020-05" db="EMBL/GenBank/DDBJ databases">
        <authorList>
            <person name="Chiriac C."/>
            <person name="Salcher M."/>
            <person name="Ghai R."/>
            <person name="Kavagutti S V."/>
        </authorList>
    </citation>
    <scope>NUCLEOTIDE SEQUENCE</scope>
</reference>
<evidence type="ECO:0000313" key="1">
    <source>
        <dbReference type="EMBL" id="CAB4692540.1"/>
    </source>
</evidence>
<name>A0A6J6P023_9ZZZZ</name>
<sequence length="127" mass="13759">MSVRKVLLSGELISAIANPQSAQHQQGAALYAELLKTYVAGTDRLFALSTDLDQFDKATRRARFSALVVAHVARQHRSAARKVDALFTPETALSLVIIAAEKITAVATLGDQFDALDLEIIKPLQSQ</sequence>
<dbReference type="EMBL" id="CAEZXM010000137">
    <property type="protein sequence ID" value="CAB4692540.1"/>
    <property type="molecule type" value="Genomic_DNA"/>
</dbReference>
<proteinExistence type="predicted"/>
<organism evidence="1">
    <name type="scientific">freshwater metagenome</name>
    <dbReference type="NCBI Taxonomy" id="449393"/>
    <lineage>
        <taxon>unclassified sequences</taxon>
        <taxon>metagenomes</taxon>
        <taxon>ecological metagenomes</taxon>
    </lineage>
</organism>
<gene>
    <name evidence="1" type="ORF">UFOPK2366_00840</name>
</gene>
<accession>A0A6J6P023</accession>
<dbReference type="AlphaFoldDB" id="A0A6J6P023"/>